<gene>
    <name evidence="2" type="ORF">GMARGA_LOCUS36396</name>
</gene>
<accession>A0ABN7WYG4</accession>
<feature type="compositionally biased region" description="Basic and acidic residues" evidence="1">
    <location>
        <begin position="230"/>
        <end position="243"/>
    </location>
</feature>
<feature type="compositionally biased region" description="Acidic residues" evidence="1">
    <location>
        <begin position="192"/>
        <end position="204"/>
    </location>
</feature>
<name>A0ABN7WYG4_GIGMA</name>
<dbReference type="EMBL" id="CAJVQB010071479">
    <property type="protein sequence ID" value="CAG8843166.1"/>
    <property type="molecule type" value="Genomic_DNA"/>
</dbReference>
<dbReference type="Proteomes" id="UP000789901">
    <property type="component" value="Unassembled WGS sequence"/>
</dbReference>
<feature type="compositionally biased region" description="Acidic residues" evidence="1">
    <location>
        <begin position="166"/>
        <end position="184"/>
    </location>
</feature>
<sequence>QRNSYTVEEKRKAVELARRTSNANAERHYSLDLAMLGCWVKKFSQDPSFSSQRNSLRVSSRRRIFFPEEEAKLYEWITEVHRNSLAVTYSSIKLKMAEILDKSIKQTNDMSKKWILNGGNGLTEKRNLKRADLNTEDISEDIIIRSFKKYGISNCLSGSKDHLIYESDEDSEEEDSDENNEDSNENDKDSDKYEDENSEETGDEDSNKNEYENSDENEGEYSGKDDEESNKDNNESDDGDKSNNKMSEYSKWPECFVYID</sequence>
<evidence type="ECO:0000313" key="2">
    <source>
        <dbReference type="EMBL" id="CAG8843166.1"/>
    </source>
</evidence>
<feature type="compositionally biased region" description="Acidic residues" evidence="1">
    <location>
        <begin position="212"/>
        <end position="229"/>
    </location>
</feature>
<comment type="caution">
    <text evidence="2">The sequence shown here is derived from an EMBL/GenBank/DDBJ whole genome shotgun (WGS) entry which is preliminary data.</text>
</comment>
<evidence type="ECO:0000313" key="3">
    <source>
        <dbReference type="Proteomes" id="UP000789901"/>
    </source>
</evidence>
<protein>
    <submittedName>
        <fullName evidence="2">6061_t:CDS:1</fullName>
    </submittedName>
</protein>
<feature type="non-terminal residue" evidence="2">
    <location>
        <position position="1"/>
    </location>
</feature>
<evidence type="ECO:0000256" key="1">
    <source>
        <dbReference type="SAM" id="MobiDB-lite"/>
    </source>
</evidence>
<reference evidence="2 3" key="1">
    <citation type="submission" date="2021-06" db="EMBL/GenBank/DDBJ databases">
        <authorList>
            <person name="Kallberg Y."/>
            <person name="Tangrot J."/>
            <person name="Rosling A."/>
        </authorList>
    </citation>
    <scope>NUCLEOTIDE SEQUENCE [LARGE SCALE GENOMIC DNA]</scope>
    <source>
        <strain evidence="2 3">120-4 pot B 10/14</strain>
    </source>
</reference>
<feature type="region of interest" description="Disordered" evidence="1">
    <location>
        <begin position="165"/>
        <end position="260"/>
    </location>
</feature>
<keyword evidence="3" id="KW-1185">Reference proteome</keyword>
<proteinExistence type="predicted"/>
<organism evidence="2 3">
    <name type="scientific">Gigaspora margarita</name>
    <dbReference type="NCBI Taxonomy" id="4874"/>
    <lineage>
        <taxon>Eukaryota</taxon>
        <taxon>Fungi</taxon>
        <taxon>Fungi incertae sedis</taxon>
        <taxon>Mucoromycota</taxon>
        <taxon>Glomeromycotina</taxon>
        <taxon>Glomeromycetes</taxon>
        <taxon>Diversisporales</taxon>
        <taxon>Gigasporaceae</taxon>
        <taxon>Gigaspora</taxon>
    </lineage>
</organism>